<dbReference type="RefSeq" id="WP_034352145.1">
    <property type="nucleotide sequence ID" value="NZ_JRPR02000001.1"/>
</dbReference>
<dbReference type="OrthoDB" id="3196385at2"/>
<evidence type="ECO:0000256" key="1">
    <source>
        <dbReference type="SAM" id="Phobius"/>
    </source>
</evidence>
<protein>
    <submittedName>
        <fullName evidence="2">Uncharacterized protein</fullName>
    </submittedName>
</protein>
<feature type="transmembrane region" description="Helical" evidence="1">
    <location>
        <begin position="115"/>
        <end position="132"/>
    </location>
</feature>
<dbReference type="Proteomes" id="UP000029733">
    <property type="component" value="Unassembled WGS sequence"/>
</dbReference>
<feature type="transmembrane region" description="Helical" evidence="1">
    <location>
        <begin position="91"/>
        <end position="109"/>
    </location>
</feature>
<feature type="transmembrane region" description="Helical" evidence="1">
    <location>
        <begin position="727"/>
        <end position="744"/>
    </location>
</feature>
<dbReference type="STRING" id="1677920.LS71_00400"/>
<sequence length="861" mass="96370">MSLIALKILGFLVVLFLLCVKFLRIGKILFILFIAVFVWSIYDREGLNANFVWLCGIWLLIVLSFSADRLAIRIRKWGKNNFAHKALFSNIYKFNFLFLVGLVAYLYVREEYRDYDAYVAFGVFCILYDVYVRLKFITNTINITTGWAKNIEPNTYVLVGAVLEKFTKKQSEKKLEKLMEIAQASLDALAENGEIHKRRLGSLEYIFGEEYFNRLIAYAISLAHSSDRISAKNALSRLKEVIEIENMGVEDLFILTDCVGKYIFGTNEYYIHSVHLDKFMFCECCGGATRRTDKYEEIEWYCSDMCRDIEFKCLALSEALNPFMLESESKEEYKNRAIMQQEEFIRLFKHREHYNEKYSLQEALNDVARQYSKKISRKNITQNEQVSNAATATIASMDISKTWGENYKALSNPAAGHGDMAELLNHQTDSLNPLKKAELIGKDNASSGADRIVNGQEIQTKYCATATRSVNAAFDNGQYRYYDKNGKPMQLEVPSDQYEKAISVMEKKISNGEVPGVTNQDEAKNIIRKGSYTLQEAKNACKFFTKESLEYDAVNASIVALKTAGISFVLNTAMCYYRNGNIKEAIRQSFIVGLQTGGKTFAVYMIGAQLQRLPAFSNFMQRIININFSKGSYIGEGLAKMAGRQAGDKTISVGNAANSTLRATVITAAATIAVTSSIEVIQMARGKISSMQCVKNIFVNTGGIVGGAAGAVAGAIALSFIPVVGTFAGGLLGGMVGGMLGGGATKKVMDNLIEDDISKKYRIFYGQMARLAMLFKLSGEEMDEFSKMVDSMISGDSEFFGNEFSAKEMLPYANSILKPLVVMVVSKRPKLLPSEFNNDYIQEVIQQEVQEITEIEELKSA</sequence>
<evidence type="ECO:0000313" key="3">
    <source>
        <dbReference type="Proteomes" id="UP000029733"/>
    </source>
</evidence>
<comment type="caution">
    <text evidence="2">The sequence shown here is derived from an EMBL/GenBank/DDBJ whole genome shotgun (WGS) entry which is preliminary data.</text>
</comment>
<name>A0A4U8TBW8_9HELI</name>
<dbReference type="AlphaFoldDB" id="A0A4U8TBW8"/>
<feature type="transmembrane region" description="Helical" evidence="1">
    <location>
        <begin position="12"/>
        <end position="39"/>
    </location>
</feature>
<keyword evidence="1" id="KW-1133">Transmembrane helix</keyword>
<proteinExistence type="predicted"/>
<gene>
    <name evidence="2" type="ORF">LS71_001430</name>
</gene>
<keyword evidence="3" id="KW-1185">Reference proteome</keyword>
<feature type="transmembrane region" description="Helical" evidence="1">
    <location>
        <begin position="697"/>
        <end position="721"/>
    </location>
</feature>
<evidence type="ECO:0000313" key="2">
    <source>
        <dbReference type="EMBL" id="TLD97440.1"/>
    </source>
</evidence>
<accession>A0A4U8TBW8</accession>
<organism evidence="2 3">
    <name type="scientific">Helicobacter jaachi</name>
    <dbReference type="NCBI Taxonomy" id="1677920"/>
    <lineage>
        <taxon>Bacteria</taxon>
        <taxon>Pseudomonadati</taxon>
        <taxon>Campylobacterota</taxon>
        <taxon>Epsilonproteobacteria</taxon>
        <taxon>Campylobacterales</taxon>
        <taxon>Helicobacteraceae</taxon>
        <taxon>Helicobacter</taxon>
    </lineage>
</organism>
<feature type="transmembrane region" description="Helical" evidence="1">
    <location>
        <begin position="51"/>
        <end position="71"/>
    </location>
</feature>
<keyword evidence="1" id="KW-0812">Transmembrane</keyword>
<dbReference type="EMBL" id="JRPR02000001">
    <property type="protein sequence ID" value="TLD97440.1"/>
    <property type="molecule type" value="Genomic_DNA"/>
</dbReference>
<reference evidence="2 3" key="1">
    <citation type="journal article" date="2014" name="Genome Announc.">
        <title>Draft genome sequences of eight enterohepatic helicobacter species isolated from both laboratory and wild rodents.</title>
        <authorList>
            <person name="Sheh A."/>
            <person name="Shen Z."/>
            <person name="Fox J.G."/>
        </authorList>
    </citation>
    <scope>NUCLEOTIDE SEQUENCE [LARGE SCALE GENOMIC DNA]</scope>
    <source>
        <strain evidence="2 3">MIT 09-6949</strain>
    </source>
</reference>
<keyword evidence="1" id="KW-0472">Membrane</keyword>